<feature type="compositionally biased region" description="Low complexity" evidence="1">
    <location>
        <begin position="2192"/>
        <end position="2203"/>
    </location>
</feature>
<feature type="region of interest" description="Disordered" evidence="1">
    <location>
        <begin position="915"/>
        <end position="949"/>
    </location>
</feature>
<feature type="compositionally biased region" description="Basic and acidic residues" evidence="1">
    <location>
        <begin position="281"/>
        <end position="291"/>
    </location>
</feature>
<feature type="region of interest" description="Disordered" evidence="1">
    <location>
        <begin position="509"/>
        <end position="557"/>
    </location>
</feature>
<name>A0ABM0K8M2_APLCA</name>
<feature type="compositionally biased region" description="Basic and acidic residues" evidence="1">
    <location>
        <begin position="926"/>
        <end position="941"/>
    </location>
</feature>
<feature type="compositionally biased region" description="Polar residues" evidence="1">
    <location>
        <begin position="545"/>
        <end position="557"/>
    </location>
</feature>
<feature type="region of interest" description="Disordered" evidence="1">
    <location>
        <begin position="1987"/>
        <end position="2012"/>
    </location>
</feature>
<accession>A0ABM0K8M2</accession>
<dbReference type="RefSeq" id="XP_005111413.1">
    <property type="nucleotide sequence ID" value="XM_005111356.1"/>
</dbReference>
<keyword evidence="2" id="KW-1185">Reference proteome</keyword>
<feature type="compositionally biased region" description="Low complexity" evidence="1">
    <location>
        <begin position="518"/>
        <end position="533"/>
    </location>
</feature>
<feature type="compositionally biased region" description="Basic and acidic residues" evidence="1">
    <location>
        <begin position="1679"/>
        <end position="1694"/>
    </location>
</feature>
<feature type="region of interest" description="Disordered" evidence="1">
    <location>
        <begin position="463"/>
        <end position="484"/>
    </location>
</feature>
<feature type="region of interest" description="Disordered" evidence="1">
    <location>
        <begin position="576"/>
        <end position="639"/>
    </location>
</feature>
<organism evidence="2 3">
    <name type="scientific">Aplysia californica</name>
    <name type="common">California sea hare</name>
    <dbReference type="NCBI Taxonomy" id="6500"/>
    <lineage>
        <taxon>Eukaryota</taxon>
        <taxon>Metazoa</taxon>
        <taxon>Spiralia</taxon>
        <taxon>Lophotrochozoa</taxon>
        <taxon>Mollusca</taxon>
        <taxon>Gastropoda</taxon>
        <taxon>Heterobranchia</taxon>
        <taxon>Euthyneura</taxon>
        <taxon>Tectipleura</taxon>
        <taxon>Aplysiida</taxon>
        <taxon>Aplysioidea</taxon>
        <taxon>Aplysiidae</taxon>
        <taxon>Aplysia</taxon>
    </lineage>
</organism>
<evidence type="ECO:0000313" key="3">
    <source>
        <dbReference type="RefSeq" id="XP_005111413.1"/>
    </source>
</evidence>
<feature type="region of interest" description="Disordered" evidence="1">
    <location>
        <begin position="1732"/>
        <end position="1778"/>
    </location>
</feature>
<evidence type="ECO:0000313" key="2">
    <source>
        <dbReference type="Proteomes" id="UP000694888"/>
    </source>
</evidence>
<feature type="region of interest" description="Disordered" evidence="1">
    <location>
        <begin position="838"/>
        <end position="867"/>
    </location>
</feature>
<feature type="region of interest" description="Disordered" evidence="1">
    <location>
        <begin position="1655"/>
        <end position="1707"/>
    </location>
</feature>
<feature type="compositionally biased region" description="Low complexity" evidence="1">
    <location>
        <begin position="1294"/>
        <end position="1310"/>
    </location>
</feature>
<feature type="region of interest" description="Disordered" evidence="1">
    <location>
        <begin position="2180"/>
        <end position="2208"/>
    </location>
</feature>
<feature type="region of interest" description="Disordered" evidence="1">
    <location>
        <begin position="418"/>
        <end position="446"/>
    </location>
</feature>
<feature type="compositionally biased region" description="Basic and acidic residues" evidence="1">
    <location>
        <begin position="586"/>
        <end position="605"/>
    </location>
</feature>
<dbReference type="GeneID" id="101858372"/>
<gene>
    <name evidence="3" type="primary">LOC101858372</name>
</gene>
<feature type="region of interest" description="Disordered" evidence="1">
    <location>
        <begin position="1288"/>
        <end position="1311"/>
    </location>
</feature>
<protein>
    <submittedName>
        <fullName evidence="3">Uncharacterized protein LOC101858372</fullName>
    </submittedName>
</protein>
<proteinExistence type="predicted"/>
<feature type="compositionally biased region" description="Low complexity" evidence="1">
    <location>
        <begin position="1743"/>
        <end position="1757"/>
    </location>
</feature>
<feature type="region of interest" description="Disordered" evidence="1">
    <location>
        <begin position="751"/>
        <end position="781"/>
    </location>
</feature>
<sequence length="2364" mass="255113">MDRGLSRSMPYLPRYHSASPARSPRLDSRRFLSPRSVSTPKQRIIYVNSEPMRVLNSYPLHHSPSPHRPRVCHLLTSKPNQHLVRKSRSLSEHDLLSTHVYASQEDLGVKSYKESPRRLAESCEDIYHKGPYYPDKTASESGVSVGCSEEGSMFDAEDDTMSQHSFGSSSAFFEVTVDSELDRLDSDATHSGAEGGLFGDRTLNVLYEDDIDERGCRGTTRGQGRNVHSPDSNRSSPLAYGDSRKRELMSSPSLDLERLQSRFQALRVTIPGNESTSVSKSPRDDRKRFGDKGGMPSTPLAQSTPHVSPRGFGESKLSVMAVWNVDDPEGDGVFLEKGAVEKSRASRALFQMDVSDCESRLSSRAADSSLNSSLSEDNFSDVSSLTVSSFASAPRKTKRVKKPSDLPASARAINALHDDTGHTSSGESVMRVDTGPELVPPRSDTQNVGNEWWAVYNIGSAQAREADSNNGEATEGEEDLDRNTLSSYKRDIRVVKPVKVSIPLISAGKQGQEKLKRLSQTSPTSSLPNSPRLSPRRESPLSPSEGAQGNVISCPGNTNMGYSPVMWEDEEGAVMKFDQSQSPISKKGDAGQEGDREKGCFRYPERSLSSAFSPGDDEEDNSTHAVDNQGRVSPGKEATLAGMFGKPRIEDGGWGINSYNNEPNSYSGYSGELVGQRSIQGAQPQIDVDNDSKGMPNSAPCQCAHPTNAARCRVYCDHTDDDRAGQDELSPEIAMHGESAVVDRATEVKGLVNGDGDRQPPSEQHGNLPVAGGDGEAGRSVGEIDSSAGHWPHYELGNASLGEAGEGGGGGRGCISSTGLPVEGTQVSAGPGVVRAENIPEVPVGGNSQLGRRTPGERTSAASEREALNTEGRDGVGGFHVISAEFQNSVSLPTAASEEVNKGCVGETLSEGIFTQHSETRGSPLDYEKARVSRSEQKDTQEEVNTARVNNGRESAALLGQVALSGPGQGQVSIDSTSPLFSSQNVTASNDRDFEHLQQGQGHRKQQQLGACPGDREVDPGGRDGSEEEKEMMRIERNRIDGDAAPVSLTTTAASARGTTECGGETPLPMTVRVVATAQNMNDSGGLTPRRGDDISCASAFTSPRREEPAFPHSHRSITAAPGCEFTTTSSVSDDSRNFSVDGKRFNQLDNSFDQSRVSGNSVDRVSYNNNNGTSVSGLGAAFDSEGNRCFRLGEETLRSGGVDQVGSRHVKQSIEQSGVACGLNKETSPQGIWREYPHSSENSEQFYEKVDDQASNTLVKPPQVTEVSSKRVKHVHRTTIEKIVTTERIVNQSPPNSGGLSSGDSSSGPVDIVTDKSTTETIIKEADDYFTTTTSAVYPDSSFQHTTVSNTHNAFSGNSINNNNGNGPGLAWVTSPPCEATPAPTQQQGPVSRGDIPCPASHSSRVAAHADVISHHVTGGEKGAANWENNTFRVTEDTASSQSLVAAGEAPVTGQALHNNNTSAEMTASFPVHRVDSGGRPVIRHSDSLLDSLEAELSRLSSDLSTLRSEVVGDEVRAESTQHSNTRSVYRDHAEATSVLKHIVRGDDLNVSSLSNVSGTVVVNSYKTNSFPLDIGEEEETFITGEEWIPSVATGVEENGGLARSEREYYDNDYDLVTTQLPKTSQRHHNLQRLKPGQLKASSLWTLQEETESLIDANSPKSSPVRTLATLASEDENSSDKASEASPVEERRGVRGLTENDEWSADENANIKLPRSLSAGLEEKRQFVCESSDFEESDGNYSSISTSESNSRWSSSFGREQTPLSEPDVSPPGPQDERMDYQEVEEVSPGSAHGRISSFQDFVTGLHSANVASTVSANSPNNFSFGRQHAGHQMRSPMGNDVHDMSGSANFTSSSAFSVSGLDNSMSVLDSLSASLEQFATPEFWGNSEASRESNWHSDVHQRVSSSSSSMSHTLNSSDFREDVLNASASSSAPSWHEETPSRLHTLDLDLSRISSCPSPVPSDLSESSQYTCTGTAQIRRVAGPASLGDYDIPAPTSTPKGKPPKVGEKRPLPAEIEVRRRYEEENVKRFDRLLTEFDKQCRPEGLNDLVFLEEKRREGTDVSGAGDMYKAFTVEDTEKKQNHSCIVVEDENMGTFRFKRFLKKSHTKRNKKGRKVLRFLSRLGCVSESVHSPDMSANRKQYGGDVYSTDSMPSPKHRKVSSPILLSSTSFHHFQEFSPCASPQASPAKSTPSSSNQSLDSLRSRTDSAYSSVSESLLGSVSSPVALRQHRLSSSVFSTGSSGQPRVLTPSSGSVSAVFHSEMTHSDVTHVADSSLSDSAYSTDMTTNPRSFNEADLSVTDTTVIGSSSVSAGGPSDKGMDTDMLSALSDVFDQLDVCEGEIDNALLNRIRYGHREVNEQHQ</sequence>
<feature type="region of interest" description="Disordered" evidence="1">
    <location>
        <begin position="2132"/>
        <end position="2163"/>
    </location>
</feature>
<feature type="region of interest" description="Disordered" evidence="1">
    <location>
        <begin position="270"/>
        <end position="312"/>
    </location>
</feature>
<feature type="region of interest" description="Disordered" evidence="1">
    <location>
        <begin position="214"/>
        <end position="253"/>
    </location>
</feature>
<feature type="region of interest" description="Disordered" evidence="1">
    <location>
        <begin position="1"/>
        <end position="35"/>
    </location>
</feature>
<evidence type="ECO:0000256" key="1">
    <source>
        <dbReference type="SAM" id="MobiDB-lite"/>
    </source>
</evidence>
<dbReference type="Proteomes" id="UP000694888">
    <property type="component" value="Unplaced"/>
</dbReference>
<feature type="region of interest" description="Disordered" evidence="1">
    <location>
        <begin position="998"/>
        <end position="1030"/>
    </location>
</feature>
<feature type="compositionally biased region" description="Basic and acidic residues" evidence="1">
    <location>
        <begin position="1014"/>
        <end position="1030"/>
    </location>
</feature>
<reference evidence="3" key="1">
    <citation type="submission" date="2025-08" db="UniProtKB">
        <authorList>
            <consortium name="RefSeq"/>
        </authorList>
    </citation>
    <scope>IDENTIFICATION</scope>
</reference>